<dbReference type="InterPro" id="IPR012859">
    <property type="entry name" value="Pilin_N_archaeal"/>
</dbReference>
<feature type="region of interest" description="Disordered" evidence="1">
    <location>
        <begin position="45"/>
        <end position="69"/>
    </location>
</feature>
<dbReference type="GeneID" id="56078149"/>
<evidence type="ECO:0000259" key="3">
    <source>
        <dbReference type="Pfam" id="PF07790"/>
    </source>
</evidence>
<dbReference type="KEGG" id="hrr:HZS55_09760"/>
<gene>
    <name evidence="4" type="ORF">HZS55_09760</name>
</gene>
<evidence type="ECO:0000256" key="1">
    <source>
        <dbReference type="SAM" id="MobiDB-lite"/>
    </source>
</evidence>
<protein>
    <submittedName>
        <fullName evidence="4">Type IV pilin N-terminal domain-containing protein</fullName>
    </submittedName>
</protein>
<feature type="transmembrane region" description="Helical" evidence="2">
    <location>
        <begin position="12"/>
        <end position="38"/>
    </location>
</feature>
<name>A0A7D5P037_9EURY</name>
<dbReference type="AlphaFoldDB" id="A0A7D5P037"/>
<dbReference type="PANTHER" id="PTHR38138:SF1">
    <property type="entry name" value="ARCHAEAL TYPE IV PILIN N-TERMINAL DOMAIN-CONTAINING PROTEIN"/>
    <property type="match status" value="1"/>
</dbReference>
<evidence type="ECO:0000256" key="2">
    <source>
        <dbReference type="SAM" id="Phobius"/>
    </source>
</evidence>
<dbReference type="Proteomes" id="UP000509667">
    <property type="component" value="Chromosome"/>
</dbReference>
<keyword evidence="2" id="KW-1133">Transmembrane helix</keyword>
<dbReference type="Pfam" id="PF07790">
    <property type="entry name" value="Pilin_N"/>
    <property type="match status" value="1"/>
</dbReference>
<reference evidence="4 5" key="1">
    <citation type="submission" date="2020-07" db="EMBL/GenBank/DDBJ databases">
        <title>Halosimplex pelagicum sp. nov. and Halosimplex rubrum sp. nov., isolated from salted brown alga Laminaria, and emended description of the genus Halosimplex.</title>
        <authorList>
            <person name="Cui H."/>
        </authorList>
    </citation>
    <scope>NUCLEOTIDE SEQUENCE [LARGE SCALE GENOMIC DNA]</scope>
    <source>
        <strain evidence="4 5">R27</strain>
    </source>
</reference>
<keyword evidence="2" id="KW-0472">Membrane</keyword>
<evidence type="ECO:0000313" key="4">
    <source>
        <dbReference type="EMBL" id="QLH77566.1"/>
    </source>
</evidence>
<dbReference type="NCBIfam" id="TIGR02537">
    <property type="entry name" value="arch_flag_Nterm"/>
    <property type="match status" value="1"/>
</dbReference>
<dbReference type="InterPro" id="IPR013373">
    <property type="entry name" value="Flagellin/pilin_N_arc"/>
</dbReference>
<sequence length="181" mass="19200">MHITGLLSDDDAVSPVIGVVLMVAITVILAAVIASLVLGYGNQTGPQTPTTSFDDEYTPVPDHAGSGYATISHRGGDSIDFDALYVRGSGFNASDTAHGNVQSSDSLDVQDEFYEDGETVGLHVNETGFWPADRTSGEESRIVTEDSINVPVDRDYELTLVYRSPHDESSSVVYTAEGPGA</sequence>
<evidence type="ECO:0000313" key="5">
    <source>
        <dbReference type="Proteomes" id="UP000509667"/>
    </source>
</evidence>
<dbReference type="EMBL" id="CP058910">
    <property type="protein sequence ID" value="QLH77566.1"/>
    <property type="molecule type" value="Genomic_DNA"/>
</dbReference>
<dbReference type="PANTHER" id="PTHR38138">
    <property type="entry name" value="VNG6441H"/>
    <property type="match status" value="1"/>
</dbReference>
<dbReference type="RefSeq" id="WP_179911491.1">
    <property type="nucleotide sequence ID" value="NZ_CP058910.1"/>
</dbReference>
<keyword evidence="2" id="KW-0812">Transmembrane</keyword>
<dbReference type="OrthoDB" id="118020at2157"/>
<feature type="domain" description="Archaeal Type IV pilin N-terminal" evidence="3">
    <location>
        <begin position="11"/>
        <end position="87"/>
    </location>
</feature>
<accession>A0A7D5P037</accession>
<keyword evidence="5" id="KW-1185">Reference proteome</keyword>
<organism evidence="4 5">
    <name type="scientific">Halosimplex rubrum</name>
    <dbReference type="NCBI Taxonomy" id="869889"/>
    <lineage>
        <taxon>Archaea</taxon>
        <taxon>Methanobacteriati</taxon>
        <taxon>Methanobacteriota</taxon>
        <taxon>Stenosarchaea group</taxon>
        <taxon>Halobacteria</taxon>
        <taxon>Halobacteriales</taxon>
        <taxon>Haloarculaceae</taxon>
        <taxon>Halosimplex</taxon>
    </lineage>
</organism>
<proteinExistence type="predicted"/>